<organism evidence="3 4">
    <name type="scientific">Toxocara canis</name>
    <name type="common">Canine roundworm</name>
    <dbReference type="NCBI Taxonomy" id="6265"/>
    <lineage>
        <taxon>Eukaryota</taxon>
        <taxon>Metazoa</taxon>
        <taxon>Ecdysozoa</taxon>
        <taxon>Nematoda</taxon>
        <taxon>Chromadorea</taxon>
        <taxon>Rhabditida</taxon>
        <taxon>Spirurina</taxon>
        <taxon>Ascaridomorpha</taxon>
        <taxon>Ascaridoidea</taxon>
        <taxon>Toxocaridae</taxon>
        <taxon>Toxocara</taxon>
    </lineage>
</organism>
<feature type="transmembrane region" description="Helical" evidence="1">
    <location>
        <begin position="58"/>
        <end position="82"/>
    </location>
</feature>
<dbReference type="AlphaFoldDB" id="A0A183V1T1"/>
<protein>
    <submittedName>
        <fullName evidence="4">Integral membrane protein</fullName>
    </submittedName>
</protein>
<sequence length="248" mass="28628">MEKRARMQNVLPVYAERGAARIVAEKKANARSIPFIDGEFSQWYRVGNLQRGGFWRPYTLTAVVLECVLMLVSLLFIAHTLFNTNVKANSVLGFYILHRNLIAQQYTVVARCKTVFKDWAATIVHVFDSHILYPHAWFTWLLLPAAISAIVFPLLAIMFISGEERRVLKWVTFTMHLLSALALMPLIAEAFIMEFDFRLRGTYWQKIHCCGIESSNEYWKPEDYTESGLADSFPSFEPGPFMRYIQTD</sequence>
<evidence type="ECO:0000256" key="1">
    <source>
        <dbReference type="SAM" id="Phobius"/>
    </source>
</evidence>
<reference evidence="2 3" key="2">
    <citation type="submission" date="2018-11" db="EMBL/GenBank/DDBJ databases">
        <authorList>
            <consortium name="Pathogen Informatics"/>
        </authorList>
    </citation>
    <scope>NUCLEOTIDE SEQUENCE [LARGE SCALE GENOMIC DNA]</scope>
</reference>
<name>A0A183V1T1_TOXCA</name>
<keyword evidence="1" id="KW-0812">Transmembrane</keyword>
<keyword evidence="3" id="KW-1185">Reference proteome</keyword>
<feature type="transmembrane region" description="Helical" evidence="1">
    <location>
        <begin position="137"/>
        <end position="160"/>
    </location>
</feature>
<dbReference type="WBParaSite" id="TCNE_0001470101-mRNA-1">
    <property type="protein sequence ID" value="TCNE_0001470101-mRNA-1"/>
    <property type="gene ID" value="TCNE_0001470101"/>
</dbReference>
<proteinExistence type="predicted"/>
<evidence type="ECO:0000313" key="4">
    <source>
        <dbReference type="WBParaSite" id="TCNE_0001470101-mRNA-1"/>
    </source>
</evidence>
<keyword evidence="1" id="KW-1133">Transmembrane helix</keyword>
<accession>A0A183V1T1</accession>
<evidence type="ECO:0000313" key="2">
    <source>
        <dbReference type="EMBL" id="VDM46022.1"/>
    </source>
</evidence>
<evidence type="ECO:0000313" key="3">
    <source>
        <dbReference type="Proteomes" id="UP000050794"/>
    </source>
</evidence>
<gene>
    <name evidence="2" type="ORF">TCNE_LOCUS14701</name>
</gene>
<reference evidence="4" key="1">
    <citation type="submission" date="2016-06" db="UniProtKB">
        <authorList>
            <consortium name="WormBaseParasite"/>
        </authorList>
    </citation>
    <scope>IDENTIFICATION</scope>
</reference>
<feature type="transmembrane region" description="Helical" evidence="1">
    <location>
        <begin position="167"/>
        <end position="188"/>
    </location>
</feature>
<dbReference type="Proteomes" id="UP000050794">
    <property type="component" value="Unassembled WGS sequence"/>
</dbReference>
<keyword evidence="1" id="KW-0472">Membrane</keyword>
<dbReference type="EMBL" id="UYWY01022398">
    <property type="protein sequence ID" value="VDM46022.1"/>
    <property type="molecule type" value="Genomic_DNA"/>
</dbReference>